<dbReference type="AlphaFoldDB" id="A0A8B9PGW6"/>
<feature type="transmembrane region" description="Helical" evidence="3">
    <location>
        <begin position="307"/>
        <end position="330"/>
    </location>
</feature>
<organism evidence="5 6">
    <name type="scientific">Apteryx owenii</name>
    <name type="common">Little spotted kiwi</name>
    <dbReference type="NCBI Taxonomy" id="8824"/>
    <lineage>
        <taxon>Eukaryota</taxon>
        <taxon>Metazoa</taxon>
        <taxon>Chordata</taxon>
        <taxon>Craniata</taxon>
        <taxon>Vertebrata</taxon>
        <taxon>Euteleostomi</taxon>
        <taxon>Archelosauria</taxon>
        <taxon>Archosauria</taxon>
        <taxon>Dinosauria</taxon>
        <taxon>Saurischia</taxon>
        <taxon>Theropoda</taxon>
        <taxon>Coelurosauria</taxon>
        <taxon>Aves</taxon>
        <taxon>Palaeognathae</taxon>
        <taxon>Apterygiformes</taxon>
        <taxon>Apterygidae</taxon>
        <taxon>Apteryx</taxon>
    </lineage>
</organism>
<comment type="subcellular location">
    <subcellularLocation>
        <location evidence="1">Membrane</location>
        <topology evidence="1">Multi-pass membrane protein</topology>
    </subcellularLocation>
</comment>
<dbReference type="InterPro" id="IPR011701">
    <property type="entry name" value="MFS"/>
</dbReference>
<feature type="transmembrane region" description="Helical" evidence="3">
    <location>
        <begin position="140"/>
        <end position="160"/>
    </location>
</feature>
<dbReference type="GO" id="GO:0016020">
    <property type="term" value="C:membrane"/>
    <property type="evidence" value="ECO:0007669"/>
    <property type="project" value="UniProtKB-SubCell"/>
</dbReference>
<dbReference type="PANTHER" id="PTHR11360">
    <property type="entry name" value="MONOCARBOXYLATE TRANSPORTER"/>
    <property type="match status" value="1"/>
</dbReference>
<feature type="domain" description="Major facilitator superfamily (MFS) profile" evidence="4">
    <location>
        <begin position="14"/>
        <end position="368"/>
    </location>
</feature>
<dbReference type="InterPro" id="IPR050327">
    <property type="entry name" value="Proton-linked_MCT"/>
</dbReference>
<reference evidence="5" key="1">
    <citation type="submission" date="2025-08" db="UniProtKB">
        <authorList>
            <consortium name="Ensembl"/>
        </authorList>
    </citation>
    <scope>IDENTIFICATION</scope>
</reference>
<accession>A0A8B9PGW6</accession>
<evidence type="ECO:0000256" key="1">
    <source>
        <dbReference type="ARBA" id="ARBA00004141"/>
    </source>
</evidence>
<feature type="transmembrane region" description="Helical" evidence="3">
    <location>
        <begin position="220"/>
        <end position="243"/>
    </location>
</feature>
<protein>
    <submittedName>
        <fullName evidence="5">Solute carrier family 16 member 13</fullName>
    </submittedName>
</protein>
<evidence type="ECO:0000313" key="5">
    <source>
        <dbReference type="Ensembl" id="ENSAOWP00000010775.1"/>
    </source>
</evidence>
<feature type="compositionally biased region" description="Pro residues" evidence="2">
    <location>
        <begin position="347"/>
        <end position="362"/>
    </location>
</feature>
<evidence type="ECO:0000313" key="6">
    <source>
        <dbReference type="Proteomes" id="UP000694424"/>
    </source>
</evidence>
<dbReference type="Pfam" id="PF07690">
    <property type="entry name" value="MFS_1"/>
    <property type="match status" value="1"/>
</dbReference>
<feature type="transmembrane region" description="Helical" evidence="3">
    <location>
        <begin position="172"/>
        <end position="190"/>
    </location>
</feature>
<evidence type="ECO:0000259" key="4">
    <source>
        <dbReference type="PROSITE" id="PS50850"/>
    </source>
</evidence>
<dbReference type="Proteomes" id="UP000694424">
    <property type="component" value="Unplaced"/>
</dbReference>
<name>A0A8B9PGW6_APTOW</name>
<dbReference type="GO" id="GO:0008028">
    <property type="term" value="F:monocarboxylic acid transmembrane transporter activity"/>
    <property type="evidence" value="ECO:0007669"/>
    <property type="project" value="TreeGrafter"/>
</dbReference>
<sequence length="368" mass="37542">DAMAAPGPPDGGWGWVIVFGAFVQSALVFGVIRSLGVFVAAFGGAFGALAGGVSWVASLGIAVLQLGGPLGSALSTHFGTRPVVMAGGFLSGLGLFLGAFATHLAHLYLSVGLLAGLGWALVFTPSLAAVGRYFTSRRALATGLAVSGASFSSFALGPLVQLLMEAYGWRGALLLLAAISLNLVASGALLRPLVLPGESGTPGRPRCRPALPRLFRHGPFVRYVLAFILVDAGYYVPYVHGVARARELGCDEYRAALVMSFAALAEIVGARRLLHAIGLMQMFESLGSLLGAPLAGWLRDVTGNYTVSFITAGAFLVAGSLLLLTLPGFFSAPPGSGSKEESCDPAAPTPGGPEAAPDPPVLGGPGVI</sequence>
<evidence type="ECO:0000256" key="2">
    <source>
        <dbReference type="SAM" id="MobiDB-lite"/>
    </source>
</evidence>
<keyword evidence="3" id="KW-1133">Transmembrane helix</keyword>
<dbReference type="Ensembl" id="ENSAOWT00000012249.1">
    <property type="protein sequence ID" value="ENSAOWP00000010775.1"/>
    <property type="gene ID" value="ENSAOWG00000007404.1"/>
</dbReference>
<reference evidence="5" key="2">
    <citation type="submission" date="2025-09" db="UniProtKB">
        <authorList>
            <consortium name="Ensembl"/>
        </authorList>
    </citation>
    <scope>IDENTIFICATION</scope>
</reference>
<dbReference type="SUPFAM" id="SSF103473">
    <property type="entry name" value="MFS general substrate transporter"/>
    <property type="match status" value="1"/>
</dbReference>
<dbReference type="InterPro" id="IPR020846">
    <property type="entry name" value="MFS_dom"/>
</dbReference>
<dbReference type="PANTHER" id="PTHR11360:SF19">
    <property type="entry name" value="MONOCARBOXYLATE TRANSPORTER 13"/>
    <property type="match status" value="1"/>
</dbReference>
<feature type="region of interest" description="Disordered" evidence="2">
    <location>
        <begin position="335"/>
        <end position="368"/>
    </location>
</feature>
<dbReference type="PROSITE" id="PS50850">
    <property type="entry name" value="MFS"/>
    <property type="match status" value="1"/>
</dbReference>
<feature type="transmembrane region" description="Helical" evidence="3">
    <location>
        <begin position="107"/>
        <end position="128"/>
    </location>
</feature>
<proteinExistence type="predicted"/>
<feature type="transmembrane region" description="Helical" evidence="3">
    <location>
        <begin position="83"/>
        <end position="100"/>
    </location>
</feature>
<dbReference type="Gene3D" id="1.20.1250.20">
    <property type="entry name" value="MFS general substrate transporter like domains"/>
    <property type="match status" value="2"/>
</dbReference>
<keyword evidence="6" id="KW-1185">Reference proteome</keyword>
<keyword evidence="3" id="KW-0472">Membrane</keyword>
<evidence type="ECO:0000256" key="3">
    <source>
        <dbReference type="SAM" id="Phobius"/>
    </source>
</evidence>
<dbReference type="InterPro" id="IPR036259">
    <property type="entry name" value="MFS_trans_sf"/>
</dbReference>
<feature type="transmembrane region" description="Helical" evidence="3">
    <location>
        <begin position="39"/>
        <end position="63"/>
    </location>
</feature>
<keyword evidence="3" id="KW-0812">Transmembrane</keyword>
<feature type="transmembrane region" description="Helical" evidence="3">
    <location>
        <begin position="12"/>
        <end position="32"/>
    </location>
</feature>